<reference evidence="2 3" key="1">
    <citation type="submission" date="2020-08" db="EMBL/GenBank/DDBJ databases">
        <title>Genomic Encyclopedia of Type Strains, Phase IV (KMG-V): Genome sequencing to study the core and pangenomes of soil and plant-associated prokaryotes.</title>
        <authorList>
            <person name="Whitman W."/>
        </authorList>
    </citation>
    <scope>NUCLEOTIDE SEQUENCE [LARGE SCALE GENOMIC DNA]</scope>
    <source>
        <strain evidence="2 3">SEMIA 4059</strain>
    </source>
</reference>
<keyword evidence="1" id="KW-0812">Transmembrane</keyword>
<dbReference type="EMBL" id="JACHBF010000023">
    <property type="protein sequence ID" value="MBB6495025.1"/>
    <property type="molecule type" value="Genomic_DNA"/>
</dbReference>
<evidence type="ECO:0000313" key="3">
    <source>
        <dbReference type="Proteomes" id="UP000526625"/>
    </source>
</evidence>
<name>A0ABR6R764_RHITR</name>
<evidence type="ECO:0000256" key="1">
    <source>
        <dbReference type="SAM" id="Phobius"/>
    </source>
</evidence>
<accession>A0ABR6R764</accession>
<protein>
    <submittedName>
        <fullName evidence="2">Uncharacterized protein</fullName>
    </submittedName>
</protein>
<dbReference type="Proteomes" id="UP000526625">
    <property type="component" value="Unassembled WGS sequence"/>
</dbReference>
<evidence type="ECO:0000313" key="2">
    <source>
        <dbReference type="EMBL" id="MBB6495025.1"/>
    </source>
</evidence>
<sequence length="36" mass="3840">MTSIERKKLARLVMLKLLPIFAGLTAVAVVALSTIA</sequence>
<keyword evidence="3" id="KW-1185">Reference proteome</keyword>
<organism evidence="2 3">
    <name type="scientific">Rhizobium tropici</name>
    <dbReference type="NCBI Taxonomy" id="398"/>
    <lineage>
        <taxon>Bacteria</taxon>
        <taxon>Pseudomonadati</taxon>
        <taxon>Pseudomonadota</taxon>
        <taxon>Alphaproteobacteria</taxon>
        <taxon>Hyphomicrobiales</taxon>
        <taxon>Rhizobiaceae</taxon>
        <taxon>Rhizobium/Agrobacterium group</taxon>
        <taxon>Rhizobium</taxon>
    </lineage>
</organism>
<comment type="caution">
    <text evidence="2">The sequence shown here is derived from an EMBL/GenBank/DDBJ whole genome shotgun (WGS) entry which is preliminary data.</text>
</comment>
<gene>
    <name evidence="2" type="ORF">GGD45_005481</name>
</gene>
<keyword evidence="1" id="KW-1133">Transmembrane helix</keyword>
<feature type="transmembrane region" description="Helical" evidence="1">
    <location>
        <begin position="12"/>
        <end position="35"/>
    </location>
</feature>
<proteinExistence type="predicted"/>
<keyword evidence="1" id="KW-0472">Membrane</keyword>